<feature type="transmembrane region" description="Helical" evidence="6">
    <location>
        <begin position="116"/>
        <end position="139"/>
    </location>
</feature>
<feature type="transmembrane region" description="Helical" evidence="6">
    <location>
        <begin position="252"/>
        <end position="276"/>
    </location>
</feature>
<sequence>MDDDDRLPTISGHDVIMAYDDGQTSFIGRESERPCCTCFPWCRYTLFVLNFLVWSAGVTMIGLGTWALVNSSGLALFETLLTEPSWLLIGTGVVMLAVGVFGCAGALRLNIICLRVFMVLVITVFVLQLVLAAVIFFLMDDIQLKMLGVLKVAVTNYERDLDEQRDIALDYLQREFSCCGGSSYSDWDANRYYNCNISAPPSRCGVPSSCCIKSTDEHCGFGIRSEREDYMNSVIHTEGCIVSIMRIFKNNVIIIASLAFSICAVEIVCLLLANILSKYVLVHRKVLK</sequence>
<dbReference type="PRINTS" id="PR00259">
    <property type="entry name" value="TMFOUR"/>
</dbReference>
<keyword evidence="8" id="KW-1185">Reference proteome</keyword>
<dbReference type="PANTHER" id="PTHR19282:SF515">
    <property type="entry name" value="TETRASPANIN"/>
    <property type="match status" value="1"/>
</dbReference>
<keyword evidence="5 6" id="KW-0472">Membrane</keyword>
<dbReference type="InterPro" id="IPR018499">
    <property type="entry name" value="Tetraspanin/Peripherin"/>
</dbReference>
<keyword evidence="4 6" id="KW-1133">Transmembrane helix</keyword>
<evidence type="ECO:0000256" key="5">
    <source>
        <dbReference type="ARBA" id="ARBA00023136"/>
    </source>
</evidence>
<evidence type="ECO:0000256" key="4">
    <source>
        <dbReference type="ARBA" id="ARBA00022989"/>
    </source>
</evidence>
<dbReference type="Gene3D" id="1.10.1450.10">
    <property type="entry name" value="Tetraspanin"/>
    <property type="match status" value="1"/>
</dbReference>
<keyword evidence="3 6" id="KW-0812">Transmembrane</keyword>
<feature type="transmembrane region" description="Helical" evidence="6">
    <location>
        <begin position="86"/>
        <end position="109"/>
    </location>
</feature>
<proteinExistence type="inferred from homology"/>
<dbReference type="PANTHER" id="PTHR19282">
    <property type="entry name" value="TETRASPANIN"/>
    <property type="match status" value="1"/>
</dbReference>
<evidence type="ECO:0000256" key="3">
    <source>
        <dbReference type="ARBA" id="ARBA00022692"/>
    </source>
</evidence>
<name>A0AAD8AZQ1_BIOPF</name>
<dbReference type="Proteomes" id="UP001233172">
    <property type="component" value="Unassembled WGS sequence"/>
</dbReference>
<dbReference type="InterPro" id="IPR000301">
    <property type="entry name" value="Tetraspanin_animals"/>
</dbReference>
<evidence type="ECO:0000256" key="2">
    <source>
        <dbReference type="ARBA" id="ARBA00006840"/>
    </source>
</evidence>
<comment type="similarity">
    <text evidence="2 6">Belongs to the tetraspanin (TM4SF) family.</text>
</comment>
<evidence type="ECO:0000313" key="7">
    <source>
        <dbReference type="EMBL" id="KAK0044679.1"/>
    </source>
</evidence>
<feature type="transmembrane region" description="Helical" evidence="6">
    <location>
        <begin position="47"/>
        <end position="66"/>
    </location>
</feature>
<organism evidence="7 8">
    <name type="scientific">Biomphalaria pfeifferi</name>
    <name type="common">Bloodfluke planorb</name>
    <name type="synonym">Freshwater snail</name>
    <dbReference type="NCBI Taxonomy" id="112525"/>
    <lineage>
        <taxon>Eukaryota</taxon>
        <taxon>Metazoa</taxon>
        <taxon>Spiralia</taxon>
        <taxon>Lophotrochozoa</taxon>
        <taxon>Mollusca</taxon>
        <taxon>Gastropoda</taxon>
        <taxon>Heterobranchia</taxon>
        <taxon>Euthyneura</taxon>
        <taxon>Panpulmonata</taxon>
        <taxon>Hygrophila</taxon>
        <taxon>Lymnaeoidea</taxon>
        <taxon>Planorbidae</taxon>
        <taxon>Biomphalaria</taxon>
    </lineage>
</organism>
<comment type="caution">
    <text evidence="7">The sequence shown here is derived from an EMBL/GenBank/DDBJ whole genome shotgun (WGS) entry which is preliminary data.</text>
</comment>
<accession>A0AAD8AZQ1</accession>
<dbReference type="AlphaFoldDB" id="A0AAD8AZQ1"/>
<evidence type="ECO:0000256" key="1">
    <source>
        <dbReference type="ARBA" id="ARBA00004141"/>
    </source>
</evidence>
<reference evidence="7" key="2">
    <citation type="submission" date="2023-04" db="EMBL/GenBank/DDBJ databases">
        <authorList>
            <person name="Bu L."/>
            <person name="Lu L."/>
            <person name="Laidemitt M.R."/>
            <person name="Zhang S.M."/>
            <person name="Mutuku M."/>
            <person name="Mkoji G."/>
            <person name="Steinauer M."/>
            <person name="Loker E.S."/>
        </authorList>
    </citation>
    <scope>NUCLEOTIDE SEQUENCE</scope>
    <source>
        <strain evidence="7">KasaAsao</strain>
        <tissue evidence="7">Whole Snail</tissue>
    </source>
</reference>
<reference evidence="7" key="1">
    <citation type="journal article" date="2023" name="PLoS Negl. Trop. Dis.">
        <title>A genome sequence for Biomphalaria pfeifferi, the major vector snail for the human-infecting parasite Schistosoma mansoni.</title>
        <authorList>
            <person name="Bu L."/>
            <person name="Lu L."/>
            <person name="Laidemitt M.R."/>
            <person name="Zhang S.M."/>
            <person name="Mutuku M."/>
            <person name="Mkoji G."/>
            <person name="Steinauer M."/>
            <person name="Loker E.S."/>
        </authorList>
    </citation>
    <scope>NUCLEOTIDE SEQUENCE</scope>
    <source>
        <strain evidence="7">KasaAsao</strain>
    </source>
</reference>
<dbReference type="GO" id="GO:0005886">
    <property type="term" value="C:plasma membrane"/>
    <property type="evidence" value="ECO:0007669"/>
    <property type="project" value="TreeGrafter"/>
</dbReference>
<dbReference type="Pfam" id="PF00335">
    <property type="entry name" value="Tetraspanin"/>
    <property type="match status" value="1"/>
</dbReference>
<gene>
    <name evidence="7" type="ORF">Bpfe_025852</name>
</gene>
<dbReference type="PIRSF" id="PIRSF002419">
    <property type="entry name" value="Tetraspanin"/>
    <property type="match status" value="1"/>
</dbReference>
<comment type="subcellular location">
    <subcellularLocation>
        <location evidence="1 6">Membrane</location>
        <topology evidence="1 6">Multi-pass membrane protein</topology>
    </subcellularLocation>
</comment>
<protein>
    <recommendedName>
        <fullName evidence="6">Tetraspanin</fullName>
    </recommendedName>
</protein>
<dbReference type="EMBL" id="JASAOG010000193">
    <property type="protein sequence ID" value="KAK0044679.1"/>
    <property type="molecule type" value="Genomic_DNA"/>
</dbReference>
<evidence type="ECO:0000313" key="8">
    <source>
        <dbReference type="Proteomes" id="UP001233172"/>
    </source>
</evidence>
<dbReference type="SUPFAM" id="SSF48652">
    <property type="entry name" value="Tetraspanin"/>
    <property type="match status" value="1"/>
</dbReference>
<dbReference type="InterPro" id="IPR008952">
    <property type="entry name" value="Tetraspanin_EC2_sf"/>
</dbReference>
<evidence type="ECO:0000256" key="6">
    <source>
        <dbReference type="RuleBase" id="RU361218"/>
    </source>
</evidence>